<evidence type="ECO:0000313" key="1">
    <source>
        <dbReference type="EMBL" id="KDO32902.1"/>
    </source>
</evidence>
<dbReference type="EMBL" id="KK583194">
    <property type="protein sequence ID" value="KDO32902.1"/>
    <property type="molecule type" value="Genomic_DNA"/>
</dbReference>
<evidence type="ECO:0000313" key="2">
    <source>
        <dbReference type="Proteomes" id="UP000030745"/>
    </source>
</evidence>
<dbReference type="OMA" id="VYMESIQ"/>
<dbReference type="VEuPathDB" id="FungiDB:SPRG_02593"/>
<dbReference type="AlphaFoldDB" id="A0A067D1J3"/>
<keyword evidence="2" id="KW-1185">Reference proteome</keyword>
<dbReference type="KEGG" id="spar:SPRG_02593"/>
<proteinExistence type="predicted"/>
<dbReference type="RefSeq" id="XP_012196552.1">
    <property type="nucleotide sequence ID" value="XM_012341162.1"/>
</dbReference>
<name>A0A067D1J3_SAPPC</name>
<sequence length="364" mass="40044">MRVVGSPVHKVYGGDASTNVWPSYARHVLLNELTSIEYAVRQLSASWSMRMAVQHCWVDFNQTFQVAQSTKRQERCAMHFRSDGGVYMESIQRNVIWTEFSDFWGGANGPFPIAIQLPLQESARGRDSLKASPSPASTRAWTTQSPWQNYKRVGVYNAITDTYGVSYLLTLQAPSGVYRLSSQTLLRSSAVFAFANTTPAAMFQQHGTLASPLSARLGARHALPWAVWLDRYGLRSCATARATNFRIVERTRVSLADNLAAQAAYHRIAPLDASFPVPTAWRNDNLFTLDGLPLCPKIDGVAGSITPTRQQLVVAALVAGLPSSSIDAEAVCQGDVHFVYLDPVTSFVHTYYLPPSLDATEVAP</sequence>
<accession>A0A067D1J3</accession>
<dbReference type="Proteomes" id="UP000030745">
    <property type="component" value="Unassembled WGS sequence"/>
</dbReference>
<gene>
    <name evidence="1" type="ORF">SPRG_02593</name>
</gene>
<dbReference type="GeneID" id="24125141"/>
<reference evidence="1 2" key="1">
    <citation type="journal article" date="2013" name="PLoS Genet.">
        <title>Distinctive expansion of potential virulence genes in the genome of the oomycete fish pathogen Saprolegnia parasitica.</title>
        <authorList>
            <person name="Jiang R.H."/>
            <person name="de Bruijn I."/>
            <person name="Haas B.J."/>
            <person name="Belmonte R."/>
            <person name="Lobach L."/>
            <person name="Christie J."/>
            <person name="van den Ackerveken G."/>
            <person name="Bottin A."/>
            <person name="Bulone V."/>
            <person name="Diaz-Moreno S.M."/>
            <person name="Dumas B."/>
            <person name="Fan L."/>
            <person name="Gaulin E."/>
            <person name="Govers F."/>
            <person name="Grenville-Briggs L.J."/>
            <person name="Horner N.R."/>
            <person name="Levin J.Z."/>
            <person name="Mammella M."/>
            <person name="Meijer H.J."/>
            <person name="Morris P."/>
            <person name="Nusbaum C."/>
            <person name="Oome S."/>
            <person name="Phillips A.J."/>
            <person name="van Rooyen D."/>
            <person name="Rzeszutek E."/>
            <person name="Saraiva M."/>
            <person name="Secombes C.J."/>
            <person name="Seidl M.F."/>
            <person name="Snel B."/>
            <person name="Stassen J.H."/>
            <person name="Sykes S."/>
            <person name="Tripathy S."/>
            <person name="van den Berg H."/>
            <person name="Vega-Arreguin J.C."/>
            <person name="Wawra S."/>
            <person name="Young S.K."/>
            <person name="Zeng Q."/>
            <person name="Dieguez-Uribeondo J."/>
            <person name="Russ C."/>
            <person name="Tyler B.M."/>
            <person name="van West P."/>
        </authorList>
    </citation>
    <scope>NUCLEOTIDE SEQUENCE [LARGE SCALE GENOMIC DNA]</scope>
    <source>
        <strain evidence="1 2">CBS 223.65</strain>
    </source>
</reference>
<organism evidence="1 2">
    <name type="scientific">Saprolegnia parasitica (strain CBS 223.65)</name>
    <dbReference type="NCBI Taxonomy" id="695850"/>
    <lineage>
        <taxon>Eukaryota</taxon>
        <taxon>Sar</taxon>
        <taxon>Stramenopiles</taxon>
        <taxon>Oomycota</taxon>
        <taxon>Saprolegniomycetes</taxon>
        <taxon>Saprolegniales</taxon>
        <taxon>Saprolegniaceae</taxon>
        <taxon>Saprolegnia</taxon>
    </lineage>
</organism>
<protein>
    <submittedName>
        <fullName evidence="1">Uncharacterized protein</fullName>
    </submittedName>
</protein>